<dbReference type="GO" id="GO:0005737">
    <property type="term" value="C:cytoplasm"/>
    <property type="evidence" value="ECO:0007669"/>
    <property type="project" value="TreeGrafter"/>
</dbReference>
<dbReference type="GO" id="GO:0006139">
    <property type="term" value="P:nucleobase-containing compound metabolic process"/>
    <property type="evidence" value="ECO:0007669"/>
    <property type="project" value="InterPro"/>
</dbReference>
<dbReference type="AlphaFoldDB" id="A0A7J6LDT7"/>
<keyword evidence="1" id="KW-0540">Nuclease</keyword>
<dbReference type="GO" id="GO:0008408">
    <property type="term" value="F:3'-5' exonuclease activity"/>
    <property type="evidence" value="ECO:0007669"/>
    <property type="project" value="InterPro"/>
</dbReference>
<dbReference type="SMART" id="SM00474">
    <property type="entry name" value="35EXOc"/>
    <property type="match status" value="1"/>
</dbReference>
<dbReference type="InterPro" id="IPR012337">
    <property type="entry name" value="RNaseH-like_sf"/>
</dbReference>
<gene>
    <name evidence="5" type="ORF">FOL47_008461</name>
</gene>
<name>A0A7J6LDT7_PERCH</name>
<evidence type="ECO:0000313" key="5">
    <source>
        <dbReference type="EMBL" id="KAF4657384.1"/>
    </source>
</evidence>
<feature type="chain" id="PRO_5029695859" description="3'-5' exonuclease domain-containing protein" evidence="3">
    <location>
        <begin position="18"/>
        <end position="242"/>
    </location>
</feature>
<evidence type="ECO:0000256" key="2">
    <source>
        <dbReference type="ARBA" id="ARBA00022801"/>
    </source>
</evidence>
<dbReference type="OrthoDB" id="1920326at2759"/>
<keyword evidence="2" id="KW-0378">Hydrolase</keyword>
<dbReference type="Pfam" id="PF01612">
    <property type="entry name" value="DNA_pol_A_exo1"/>
    <property type="match status" value="1"/>
</dbReference>
<keyword evidence="3" id="KW-0732">Signal</keyword>
<keyword evidence="6" id="KW-1185">Reference proteome</keyword>
<sequence length="242" mass="26873">MIMKYFICLVSATIVQTEECYDSFCGNTVIIDDYEPHEEIRKKLSGQPVVGIDFEWDATRGGAYAPISLVQIAIPDAVFIFRIFPGDPLQDIAREIINNDNILKLGASIGNNDRIKLRRDFDVDLNLDATIDMVQVARDRGLKKPGMEGMCLSIGYDIGKPKFSSEFYTWTNYRLTCGQQRYAANDAWFLLLVAATWEVIDVDADTLATMRSSIAKATAVTSSDVGEPDCKLFCPGSGCPKL</sequence>
<accession>A0A7J6LDT7</accession>
<dbReference type="PANTHER" id="PTHR13620">
    <property type="entry name" value="3-5 EXONUCLEASE"/>
    <property type="match status" value="1"/>
</dbReference>
<evidence type="ECO:0000256" key="3">
    <source>
        <dbReference type="SAM" id="SignalP"/>
    </source>
</evidence>
<dbReference type="GO" id="GO:0005634">
    <property type="term" value="C:nucleus"/>
    <property type="evidence" value="ECO:0007669"/>
    <property type="project" value="TreeGrafter"/>
</dbReference>
<evidence type="ECO:0000313" key="6">
    <source>
        <dbReference type="Proteomes" id="UP000591131"/>
    </source>
</evidence>
<proteinExistence type="predicted"/>
<feature type="signal peptide" evidence="3">
    <location>
        <begin position="1"/>
        <end position="17"/>
    </location>
</feature>
<dbReference type="InterPro" id="IPR051132">
    <property type="entry name" value="3-5_Exonuclease_domain"/>
</dbReference>
<reference evidence="5 6" key="1">
    <citation type="submission" date="2020-04" db="EMBL/GenBank/DDBJ databases">
        <title>Perkinsus chesapeaki whole genome sequence.</title>
        <authorList>
            <person name="Bogema D.R."/>
        </authorList>
    </citation>
    <scope>NUCLEOTIDE SEQUENCE [LARGE SCALE GENOMIC DNA]</scope>
    <source>
        <strain evidence="5">ATCC PRA-425</strain>
    </source>
</reference>
<feature type="domain" description="3'-5' exonuclease" evidence="4">
    <location>
        <begin position="28"/>
        <end position="205"/>
    </location>
</feature>
<evidence type="ECO:0000259" key="4">
    <source>
        <dbReference type="SMART" id="SM00474"/>
    </source>
</evidence>
<dbReference type="GO" id="GO:0003676">
    <property type="term" value="F:nucleic acid binding"/>
    <property type="evidence" value="ECO:0007669"/>
    <property type="project" value="InterPro"/>
</dbReference>
<dbReference type="Gene3D" id="3.30.420.10">
    <property type="entry name" value="Ribonuclease H-like superfamily/Ribonuclease H"/>
    <property type="match status" value="1"/>
</dbReference>
<dbReference type="PANTHER" id="PTHR13620:SF104">
    <property type="entry name" value="EXONUCLEASE 3'-5' DOMAIN-CONTAINING PROTEIN 2"/>
    <property type="match status" value="1"/>
</dbReference>
<dbReference type="InterPro" id="IPR002562">
    <property type="entry name" value="3'-5'_exonuclease_dom"/>
</dbReference>
<dbReference type="EMBL" id="JAAPAO010000544">
    <property type="protein sequence ID" value="KAF4657384.1"/>
    <property type="molecule type" value="Genomic_DNA"/>
</dbReference>
<protein>
    <recommendedName>
        <fullName evidence="4">3'-5' exonuclease domain-containing protein</fullName>
    </recommendedName>
</protein>
<comment type="caution">
    <text evidence="5">The sequence shown here is derived from an EMBL/GenBank/DDBJ whole genome shotgun (WGS) entry which is preliminary data.</text>
</comment>
<dbReference type="Proteomes" id="UP000591131">
    <property type="component" value="Unassembled WGS sequence"/>
</dbReference>
<organism evidence="5 6">
    <name type="scientific">Perkinsus chesapeaki</name>
    <name type="common">Clam parasite</name>
    <name type="synonym">Perkinsus andrewsi</name>
    <dbReference type="NCBI Taxonomy" id="330153"/>
    <lineage>
        <taxon>Eukaryota</taxon>
        <taxon>Sar</taxon>
        <taxon>Alveolata</taxon>
        <taxon>Perkinsozoa</taxon>
        <taxon>Perkinsea</taxon>
        <taxon>Perkinsida</taxon>
        <taxon>Perkinsidae</taxon>
        <taxon>Perkinsus</taxon>
    </lineage>
</organism>
<evidence type="ECO:0000256" key="1">
    <source>
        <dbReference type="ARBA" id="ARBA00022722"/>
    </source>
</evidence>
<dbReference type="SUPFAM" id="SSF53098">
    <property type="entry name" value="Ribonuclease H-like"/>
    <property type="match status" value="1"/>
</dbReference>
<dbReference type="InterPro" id="IPR036397">
    <property type="entry name" value="RNaseH_sf"/>
</dbReference>